<dbReference type="GO" id="GO:1905786">
    <property type="term" value="P:positive regulation of anaphase-promoting complex-dependent catabolic process"/>
    <property type="evidence" value="ECO:0007669"/>
    <property type="project" value="TreeGrafter"/>
</dbReference>
<proteinExistence type="predicted"/>
<evidence type="ECO:0000313" key="5">
    <source>
        <dbReference type="EnsemblFungi" id="MAPG_10943T0"/>
    </source>
</evidence>
<feature type="region of interest" description="Disordered" evidence="3">
    <location>
        <begin position="1"/>
        <end position="76"/>
    </location>
</feature>
<accession>A0A0C4EDY3</accession>
<dbReference type="EMBL" id="GL876978">
    <property type="protein sequence ID" value="KLU91996.1"/>
    <property type="molecule type" value="Genomic_DNA"/>
</dbReference>
<dbReference type="InterPro" id="IPR001680">
    <property type="entry name" value="WD40_rpt"/>
</dbReference>
<dbReference type="PANTHER" id="PTHR19918:SF5">
    <property type="entry name" value="MEIOSIS-SPECIFIC APC_C ACTIVATOR PROTEIN AMA1"/>
    <property type="match status" value="1"/>
</dbReference>
<dbReference type="EMBL" id="ADBL01002695">
    <property type="status" value="NOT_ANNOTATED_CDS"/>
    <property type="molecule type" value="Genomic_DNA"/>
</dbReference>
<protein>
    <submittedName>
        <fullName evidence="4">WD domain-containing protein</fullName>
    </submittedName>
</protein>
<dbReference type="Pfam" id="PF00400">
    <property type="entry name" value="WD40"/>
    <property type="match status" value="1"/>
</dbReference>
<gene>
    <name evidence="4" type="ORF">MAPG_10943</name>
</gene>
<name>A0A0C4EDY3_MAGP6</name>
<dbReference type="OMA" id="FHEIWSD"/>
<feature type="region of interest" description="Disordered" evidence="3">
    <location>
        <begin position="266"/>
        <end position="286"/>
    </location>
</feature>
<evidence type="ECO:0000313" key="6">
    <source>
        <dbReference type="Proteomes" id="UP000011715"/>
    </source>
</evidence>
<dbReference type="GO" id="GO:1990757">
    <property type="term" value="F:ubiquitin ligase activator activity"/>
    <property type="evidence" value="ECO:0007669"/>
    <property type="project" value="TreeGrafter"/>
</dbReference>
<keyword evidence="6" id="KW-1185">Reference proteome</keyword>
<evidence type="ECO:0000256" key="3">
    <source>
        <dbReference type="SAM" id="MobiDB-lite"/>
    </source>
</evidence>
<dbReference type="Gene3D" id="2.130.10.10">
    <property type="entry name" value="YVTN repeat-like/Quinoprotein amine dehydrogenase"/>
    <property type="match status" value="2"/>
</dbReference>
<dbReference type="GO" id="GO:0010997">
    <property type="term" value="F:anaphase-promoting complex binding"/>
    <property type="evidence" value="ECO:0007669"/>
    <property type="project" value="InterPro"/>
</dbReference>
<dbReference type="eggNOG" id="KOG0305">
    <property type="taxonomic scope" value="Eukaryota"/>
</dbReference>
<dbReference type="STRING" id="644358.A0A0C4EDY3"/>
<reference evidence="5" key="5">
    <citation type="submission" date="2015-06" db="UniProtKB">
        <authorList>
            <consortium name="EnsemblFungi"/>
        </authorList>
    </citation>
    <scope>IDENTIFICATION</scope>
    <source>
        <strain evidence="5">ATCC 64411</strain>
    </source>
</reference>
<reference evidence="4" key="3">
    <citation type="submission" date="2011-03" db="EMBL/GenBank/DDBJ databases">
        <title>Annotation of Magnaporthe poae ATCC 64411.</title>
        <authorList>
            <person name="Ma L.-J."/>
            <person name="Dead R."/>
            <person name="Young S.K."/>
            <person name="Zeng Q."/>
            <person name="Gargeya S."/>
            <person name="Fitzgerald M."/>
            <person name="Haas B."/>
            <person name="Abouelleil A."/>
            <person name="Alvarado L."/>
            <person name="Arachchi H.M."/>
            <person name="Berlin A."/>
            <person name="Brown A."/>
            <person name="Chapman S.B."/>
            <person name="Chen Z."/>
            <person name="Dunbar C."/>
            <person name="Freedman E."/>
            <person name="Gearin G."/>
            <person name="Gellesch M."/>
            <person name="Goldberg J."/>
            <person name="Griggs A."/>
            <person name="Gujja S."/>
            <person name="Heiman D."/>
            <person name="Howarth C."/>
            <person name="Larson L."/>
            <person name="Lui A."/>
            <person name="MacDonald P.J.P."/>
            <person name="Mehta T."/>
            <person name="Montmayeur A."/>
            <person name="Murphy C."/>
            <person name="Neiman D."/>
            <person name="Pearson M."/>
            <person name="Priest M."/>
            <person name="Roberts A."/>
            <person name="Saif S."/>
            <person name="Shea T."/>
            <person name="Shenoy N."/>
            <person name="Sisk P."/>
            <person name="Stolte C."/>
            <person name="Sykes S."/>
            <person name="Yandava C."/>
            <person name="Wortman J."/>
            <person name="Nusbaum C."/>
            <person name="Birren B."/>
        </authorList>
    </citation>
    <scope>NUCLEOTIDE SEQUENCE</scope>
    <source>
        <strain evidence="4">ATCC 64411</strain>
    </source>
</reference>
<dbReference type="InterPro" id="IPR036322">
    <property type="entry name" value="WD40_repeat_dom_sf"/>
</dbReference>
<reference evidence="5" key="4">
    <citation type="journal article" date="2015" name="G3 (Bethesda)">
        <title>Genome sequences of three phytopathogenic species of the Magnaporthaceae family of fungi.</title>
        <authorList>
            <person name="Okagaki L.H."/>
            <person name="Nunes C.C."/>
            <person name="Sailsbery J."/>
            <person name="Clay B."/>
            <person name="Brown D."/>
            <person name="John T."/>
            <person name="Oh Y."/>
            <person name="Young N."/>
            <person name="Fitzgerald M."/>
            <person name="Haas B.J."/>
            <person name="Zeng Q."/>
            <person name="Young S."/>
            <person name="Adiconis X."/>
            <person name="Fan L."/>
            <person name="Levin J.Z."/>
            <person name="Mitchell T.K."/>
            <person name="Okubara P.A."/>
            <person name="Farman M.L."/>
            <person name="Kohn L.M."/>
            <person name="Birren B."/>
            <person name="Ma L.-J."/>
            <person name="Dean R.A."/>
        </authorList>
    </citation>
    <scope>NUCLEOTIDE SEQUENCE</scope>
    <source>
        <strain evidence="5">ATCC 64411 / 73-15</strain>
    </source>
</reference>
<keyword evidence="2" id="KW-0677">Repeat</keyword>
<dbReference type="AlphaFoldDB" id="A0A0C4EDY3"/>
<feature type="region of interest" description="Disordered" evidence="3">
    <location>
        <begin position="600"/>
        <end position="641"/>
    </location>
</feature>
<dbReference type="Proteomes" id="UP000011715">
    <property type="component" value="Unassembled WGS sequence"/>
</dbReference>
<dbReference type="VEuPathDB" id="FungiDB:MAPG_10943"/>
<feature type="region of interest" description="Disordered" evidence="3">
    <location>
        <begin position="99"/>
        <end position="145"/>
    </location>
</feature>
<dbReference type="InterPro" id="IPR015943">
    <property type="entry name" value="WD40/YVTN_repeat-like_dom_sf"/>
</dbReference>
<dbReference type="GO" id="GO:0005680">
    <property type="term" value="C:anaphase-promoting complex"/>
    <property type="evidence" value="ECO:0007669"/>
    <property type="project" value="TreeGrafter"/>
</dbReference>
<organism evidence="5 6">
    <name type="scientific">Magnaporthiopsis poae (strain ATCC 64411 / 73-15)</name>
    <name type="common">Kentucky bluegrass fungus</name>
    <name type="synonym">Magnaporthe poae</name>
    <dbReference type="NCBI Taxonomy" id="644358"/>
    <lineage>
        <taxon>Eukaryota</taxon>
        <taxon>Fungi</taxon>
        <taxon>Dikarya</taxon>
        <taxon>Ascomycota</taxon>
        <taxon>Pezizomycotina</taxon>
        <taxon>Sordariomycetes</taxon>
        <taxon>Sordariomycetidae</taxon>
        <taxon>Magnaporthales</taxon>
        <taxon>Magnaporthaceae</taxon>
        <taxon>Magnaporthiopsis</taxon>
    </lineage>
</organism>
<dbReference type="GO" id="GO:0031145">
    <property type="term" value="P:anaphase-promoting complex-dependent catabolic process"/>
    <property type="evidence" value="ECO:0007669"/>
    <property type="project" value="TreeGrafter"/>
</dbReference>
<feature type="compositionally biased region" description="Acidic residues" evidence="3">
    <location>
        <begin position="622"/>
        <end position="639"/>
    </location>
</feature>
<reference evidence="6" key="2">
    <citation type="submission" date="2010-05" db="EMBL/GenBank/DDBJ databases">
        <title>The genome sequence of Magnaporthe poae strain ATCC 64411.</title>
        <authorList>
            <person name="Ma L.-J."/>
            <person name="Dead R."/>
            <person name="Young S."/>
            <person name="Zeng Q."/>
            <person name="Koehrsen M."/>
            <person name="Alvarado L."/>
            <person name="Berlin A."/>
            <person name="Chapman S.B."/>
            <person name="Chen Z."/>
            <person name="Freedman E."/>
            <person name="Gellesch M."/>
            <person name="Goldberg J."/>
            <person name="Griggs A."/>
            <person name="Gujja S."/>
            <person name="Heilman E.R."/>
            <person name="Heiman D."/>
            <person name="Hepburn T."/>
            <person name="Howarth C."/>
            <person name="Jen D."/>
            <person name="Larson L."/>
            <person name="Mehta T."/>
            <person name="Neiman D."/>
            <person name="Pearson M."/>
            <person name="Roberts A."/>
            <person name="Saif S."/>
            <person name="Shea T."/>
            <person name="Shenoy N."/>
            <person name="Sisk P."/>
            <person name="Stolte C."/>
            <person name="Sykes S."/>
            <person name="Walk T."/>
            <person name="White J."/>
            <person name="Yandava C."/>
            <person name="Haas B."/>
            <person name="Nusbaum C."/>
            <person name="Birren B."/>
        </authorList>
    </citation>
    <scope>NUCLEOTIDE SEQUENCE [LARGE SCALE GENOMIC DNA]</scope>
    <source>
        <strain evidence="6">ATCC 64411 / 73-15</strain>
    </source>
</reference>
<keyword evidence="1" id="KW-0853">WD repeat</keyword>
<dbReference type="InterPro" id="IPR033010">
    <property type="entry name" value="Cdc20/Fizzy"/>
</dbReference>
<evidence type="ECO:0000313" key="4">
    <source>
        <dbReference type="EMBL" id="KLU91996.1"/>
    </source>
</evidence>
<reference evidence="4" key="1">
    <citation type="submission" date="2010-05" db="EMBL/GenBank/DDBJ databases">
        <title>The Genome Sequence of Magnaporthe poae strain ATCC 64411.</title>
        <authorList>
            <consortium name="The Broad Institute Genome Sequencing Platform"/>
            <consortium name="Broad Institute Genome Sequencing Center for Infectious Disease"/>
            <person name="Ma L.-J."/>
            <person name="Dead R."/>
            <person name="Young S."/>
            <person name="Zeng Q."/>
            <person name="Koehrsen M."/>
            <person name="Alvarado L."/>
            <person name="Berlin A."/>
            <person name="Chapman S.B."/>
            <person name="Chen Z."/>
            <person name="Freedman E."/>
            <person name="Gellesch M."/>
            <person name="Goldberg J."/>
            <person name="Griggs A."/>
            <person name="Gujja S."/>
            <person name="Heilman E.R."/>
            <person name="Heiman D."/>
            <person name="Hepburn T."/>
            <person name="Howarth C."/>
            <person name="Jen D."/>
            <person name="Larson L."/>
            <person name="Mehta T."/>
            <person name="Neiman D."/>
            <person name="Pearson M."/>
            <person name="Roberts A."/>
            <person name="Saif S."/>
            <person name="Shea T."/>
            <person name="Shenoy N."/>
            <person name="Sisk P."/>
            <person name="Stolte C."/>
            <person name="Sykes S."/>
            <person name="Walk T."/>
            <person name="White J."/>
            <person name="Yandava C."/>
            <person name="Haas B."/>
            <person name="Nusbaum C."/>
            <person name="Birren B."/>
        </authorList>
    </citation>
    <scope>NUCLEOTIDE SEQUENCE</scope>
    <source>
        <strain evidence="4">ATCC 64411</strain>
    </source>
</reference>
<evidence type="ECO:0000256" key="2">
    <source>
        <dbReference type="ARBA" id="ARBA00022737"/>
    </source>
</evidence>
<dbReference type="OrthoDB" id="10263272at2759"/>
<evidence type="ECO:0000256" key="1">
    <source>
        <dbReference type="ARBA" id="ARBA00022574"/>
    </source>
</evidence>
<dbReference type="SUPFAM" id="SSF50978">
    <property type="entry name" value="WD40 repeat-like"/>
    <property type="match status" value="1"/>
</dbReference>
<dbReference type="EnsemblFungi" id="MAPG_10943T0">
    <property type="protein sequence ID" value="MAPG_10943T0"/>
    <property type="gene ID" value="MAPG_10943"/>
</dbReference>
<dbReference type="SMART" id="SM00320">
    <property type="entry name" value="WD40"/>
    <property type="match status" value="3"/>
</dbReference>
<sequence>MASWPSKSPKTPPMDPAAMRRGDSPSTPLYRFPIRPKFTSPTPNRQRRCVSPPSPTDSGYGSKAADTPQDIEESKNQAAVLCSPLTAYTYDDIYDGPSCSDSDDRTVIAGSISDDDNLFPGASPQSPSKYSPLPRPSTATRRPSARNSVSFYLEQPMITQARASAAVVLWKGAKGSLRQPDRFIPVRDSLLRSSEKFNMTKPTQQMSTAERLLRHERETPDAFFVRPCRTRSLAFAPRSIGVPETYGIVREGFGSALLRLTRFQESPDDTADGHSSDGSVGAVGDTVPPEIKDVGIAVDDGRGNFTLRGTNIRFFSADYLNPDTSAEEDAERHQGRMAAAFKIDRAMRVLDFDVAGPPCKTSKKKAPRWDRISPKKSFWDGTQWANHAKHSKARAARILPSSPFRILDAPKLRDDYYCSVLAYSPASNTLAVGLESVLYTWSEAAGVNMLDTMFEVGHITSVAFSSCNGGKEILAYGNSGKKVSLMALHERRPRIQLPHAFPITRASRNPNNPGVKVETEDLLIGDERGDMYYYVVEWPFDWEVARDNWKGEATLVHMISAHSQQICGLAWSKTGNMFASGSNDDCCCLFDTDDVLASAPSPVMQGKNGEEVDVTDQGFDPGELDQPDETDEEEEDGEESAVRHPIFVHRLRPGSEKHRWKHNAAVKAIAFCPWQEGLVATGGGSHDRRIHFFHAASGVPLATIAVGAQVTGLMWSTTRREIAATFGYPQPLHPYRIAVFAWPSCRQVAAIPWEGKHRALCAIQYPLDPPRSSIPWKERSLHRRSGKRDELQDMLKSVNSNRGGCVVVAASDESVKFYEVWPDNNKTATGGVGMLCGSDILESLEGINRNVGIIR</sequence>
<dbReference type="PANTHER" id="PTHR19918">
    <property type="entry name" value="CELL DIVISION CYCLE 20 CDC20 FIZZY -RELATED"/>
    <property type="match status" value="1"/>
</dbReference>